<keyword evidence="1 2" id="KW-0238">DNA-binding</keyword>
<accession>A0A9N9AZ49</accession>
<evidence type="ECO:0000259" key="3">
    <source>
        <dbReference type="PROSITE" id="PS50118"/>
    </source>
</evidence>
<dbReference type="EMBL" id="CAJVPS010001698">
    <property type="protein sequence ID" value="CAG8547884.1"/>
    <property type="molecule type" value="Genomic_DNA"/>
</dbReference>
<evidence type="ECO:0000256" key="2">
    <source>
        <dbReference type="PROSITE-ProRule" id="PRU00267"/>
    </source>
</evidence>
<dbReference type="GO" id="GO:0005634">
    <property type="term" value="C:nucleus"/>
    <property type="evidence" value="ECO:0007669"/>
    <property type="project" value="UniProtKB-UniRule"/>
</dbReference>
<proteinExistence type="predicted"/>
<protein>
    <submittedName>
        <fullName evidence="4">6188_t:CDS:1</fullName>
    </submittedName>
</protein>
<gene>
    <name evidence="4" type="ORF">ALEPTO_LOCUS5731</name>
</gene>
<dbReference type="AlphaFoldDB" id="A0A9N9AZ49"/>
<comment type="caution">
    <text evidence="4">The sequence shown here is derived from an EMBL/GenBank/DDBJ whole genome shotgun (WGS) entry which is preliminary data.</text>
</comment>
<name>A0A9N9AZ49_9GLOM</name>
<dbReference type="SUPFAM" id="SSF47095">
    <property type="entry name" value="HMG-box"/>
    <property type="match status" value="1"/>
</dbReference>
<keyword evidence="5" id="KW-1185">Reference proteome</keyword>
<dbReference type="Pfam" id="PF00505">
    <property type="entry name" value="HMG_box"/>
    <property type="match status" value="1"/>
</dbReference>
<dbReference type="OrthoDB" id="1919336at2759"/>
<feature type="domain" description="HMG box" evidence="3">
    <location>
        <begin position="73"/>
        <end position="144"/>
    </location>
</feature>
<dbReference type="PANTHER" id="PTHR48112">
    <property type="entry name" value="HIGH MOBILITY GROUP PROTEIN DSP1"/>
    <property type="match status" value="1"/>
</dbReference>
<keyword evidence="2" id="KW-0539">Nucleus</keyword>
<dbReference type="InterPro" id="IPR050342">
    <property type="entry name" value="HMGB"/>
</dbReference>
<feature type="DNA-binding region" description="HMG box" evidence="2">
    <location>
        <begin position="73"/>
        <end position="144"/>
    </location>
</feature>
<evidence type="ECO:0000313" key="5">
    <source>
        <dbReference type="Proteomes" id="UP000789508"/>
    </source>
</evidence>
<evidence type="ECO:0000313" key="4">
    <source>
        <dbReference type="EMBL" id="CAG8547884.1"/>
    </source>
</evidence>
<dbReference type="PROSITE" id="PS50118">
    <property type="entry name" value="HMG_BOX_2"/>
    <property type="match status" value="1"/>
</dbReference>
<dbReference type="GO" id="GO:0003677">
    <property type="term" value="F:DNA binding"/>
    <property type="evidence" value="ECO:0007669"/>
    <property type="project" value="UniProtKB-UniRule"/>
</dbReference>
<organism evidence="4 5">
    <name type="scientific">Ambispora leptoticha</name>
    <dbReference type="NCBI Taxonomy" id="144679"/>
    <lineage>
        <taxon>Eukaryota</taxon>
        <taxon>Fungi</taxon>
        <taxon>Fungi incertae sedis</taxon>
        <taxon>Mucoromycota</taxon>
        <taxon>Glomeromycotina</taxon>
        <taxon>Glomeromycetes</taxon>
        <taxon>Archaeosporales</taxon>
        <taxon>Ambisporaceae</taxon>
        <taxon>Ambispora</taxon>
    </lineage>
</organism>
<evidence type="ECO:0000256" key="1">
    <source>
        <dbReference type="ARBA" id="ARBA00023125"/>
    </source>
</evidence>
<dbReference type="InterPro" id="IPR009071">
    <property type="entry name" value="HMG_box_dom"/>
</dbReference>
<dbReference type="InterPro" id="IPR036910">
    <property type="entry name" value="HMG_box_dom_sf"/>
</dbReference>
<sequence>MDEKHLNEIMEGYWYHNELIRLNILKSAPLMTTKDLSRKIDDSWAGLSKEQQNVFILRAKLAKKTINAPILPPRLPLDPFVLFVSDRVVSDIRLQTTHLSMDKDEIIKELICEWKQMTTEERAPFLQIAEIDKEQYDKDVDSYLNCFKTIQHSTTTTTTNNALDKLCGHQVMDNLDHPIITNHSADSPERIFVKQEPDYVYGLTNNSPETTNIKKETNYEYGSTNTPIIGNYSFNSENNNNPLDDNELNSLSTDHQFSEISTKNSSLCYYQGY</sequence>
<dbReference type="Proteomes" id="UP000789508">
    <property type="component" value="Unassembled WGS sequence"/>
</dbReference>
<dbReference type="Gene3D" id="1.10.30.10">
    <property type="entry name" value="High mobility group box domain"/>
    <property type="match status" value="1"/>
</dbReference>
<reference evidence="4" key="1">
    <citation type="submission" date="2021-06" db="EMBL/GenBank/DDBJ databases">
        <authorList>
            <person name="Kallberg Y."/>
            <person name="Tangrot J."/>
            <person name="Rosling A."/>
        </authorList>
    </citation>
    <scope>NUCLEOTIDE SEQUENCE</scope>
    <source>
        <strain evidence="4">FL130A</strain>
    </source>
</reference>